<feature type="domain" description="DEAD-box RNA helicase Q" evidence="11">
    <location>
        <begin position="1"/>
        <end position="29"/>
    </location>
</feature>
<dbReference type="GO" id="GO:0016787">
    <property type="term" value="F:hydrolase activity"/>
    <property type="evidence" value="ECO:0007669"/>
    <property type="project" value="UniProtKB-KW"/>
</dbReference>
<dbReference type="PROSITE" id="PS00039">
    <property type="entry name" value="DEAD_ATP_HELICASE"/>
    <property type="match status" value="1"/>
</dbReference>
<evidence type="ECO:0000259" key="11">
    <source>
        <dbReference type="PROSITE" id="PS51195"/>
    </source>
</evidence>
<feature type="compositionally biased region" description="Basic and acidic residues" evidence="8">
    <location>
        <begin position="398"/>
        <end position="407"/>
    </location>
</feature>
<dbReference type="InterPro" id="IPR014014">
    <property type="entry name" value="RNA_helicase_DEAD_Q_motif"/>
</dbReference>
<reference evidence="12" key="1">
    <citation type="submission" date="2024-07" db="EMBL/GenBank/DDBJ databases">
        <title>Complete genome sequence of Verrucomicrobiaceae bacterium NT6N.</title>
        <authorList>
            <person name="Huang C."/>
            <person name="Takami H."/>
            <person name="Hamasaki K."/>
        </authorList>
    </citation>
    <scope>NUCLEOTIDE SEQUENCE</scope>
    <source>
        <strain evidence="12">NT6N</strain>
    </source>
</reference>
<dbReference type="InterPro" id="IPR000629">
    <property type="entry name" value="RNA-helicase_DEAD-box_CS"/>
</dbReference>
<evidence type="ECO:0000256" key="4">
    <source>
        <dbReference type="ARBA" id="ARBA00022840"/>
    </source>
</evidence>
<dbReference type="GO" id="GO:0005524">
    <property type="term" value="F:ATP binding"/>
    <property type="evidence" value="ECO:0007669"/>
    <property type="project" value="UniProtKB-KW"/>
</dbReference>
<accession>A0AAT9FPQ6</accession>
<dbReference type="GO" id="GO:0003676">
    <property type="term" value="F:nucleic acid binding"/>
    <property type="evidence" value="ECO:0007669"/>
    <property type="project" value="InterPro"/>
</dbReference>
<evidence type="ECO:0000259" key="9">
    <source>
        <dbReference type="PROSITE" id="PS51192"/>
    </source>
</evidence>
<evidence type="ECO:0000313" key="12">
    <source>
        <dbReference type="EMBL" id="BDS07973.1"/>
    </source>
</evidence>
<keyword evidence="3 7" id="KW-0347">Helicase</keyword>
<evidence type="ECO:0000256" key="5">
    <source>
        <dbReference type="ARBA" id="ARBA00038437"/>
    </source>
</evidence>
<dbReference type="InterPro" id="IPR044742">
    <property type="entry name" value="DEAD/DEAH_RhlB"/>
</dbReference>
<organism evidence="12">
    <name type="scientific">Oceaniferula spumae</name>
    <dbReference type="NCBI Taxonomy" id="2979115"/>
    <lineage>
        <taxon>Bacteria</taxon>
        <taxon>Pseudomonadati</taxon>
        <taxon>Verrucomicrobiota</taxon>
        <taxon>Verrucomicrobiia</taxon>
        <taxon>Verrucomicrobiales</taxon>
        <taxon>Verrucomicrobiaceae</taxon>
        <taxon>Oceaniferula</taxon>
    </lineage>
</organism>
<evidence type="ECO:0000256" key="8">
    <source>
        <dbReference type="SAM" id="MobiDB-lite"/>
    </source>
</evidence>
<evidence type="ECO:0000256" key="2">
    <source>
        <dbReference type="ARBA" id="ARBA00022801"/>
    </source>
</evidence>
<dbReference type="InterPro" id="IPR050079">
    <property type="entry name" value="DEAD_box_RNA_helicase"/>
</dbReference>
<dbReference type="PROSITE" id="PS51195">
    <property type="entry name" value="Q_MOTIF"/>
    <property type="match status" value="1"/>
</dbReference>
<evidence type="ECO:0000256" key="3">
    <source>
        <dbReference type="ARBA" id="ARBA00022806"/>
    </source>
</evidence>
<keyword evidence="1 7" id="KW-0547">Nucleotide-binding</keyword>
<feature type="region of interest" description="Disordered" evidence="8">
    <location>
        <begin position="378"/>
        <end position="429"/>
    </location>
</feature>
<dbReference type="InterPro" id="IPR011545">
    <property type="entry name" value="DEAD/DEAH_box_helicase_dom"/>
</dbReference>
<evidence type="ECO:0000256" key="1">
    <source>
        <dbReference type="ARBA" id="ARBA00022741"/>
    </source>
</evidence>
<dbReference type="SMART" id="SM00487">
    <property type="entry name" value="DEXDc"/>
    <property type="match status" value="1"/>
</dbReference>
<dbReference type="CDD" id="cd18787">
    <property type="entry name" value="SF2_C_DEAD"/>
    <property type="match status" value="1"/>
</dbReference>
<dbReference type="SMART" id="SM00490">
    <property type="entry name" value="HELICc"/>
    <property type="match status" value="1"/>
</dbReference>
<dbReference type="KEGG" id="osu:NT6N_30130"/>
<sequence>MSFQSLGLHKRILQATDDAGYTTPTPIQAKTIPAILTGRDLIGLAQTGTGKTAAFTLPLLSQLVENNHELTERAARVLIIAPTRELVQQINDSIRTYGKFTNLRTAIVMGGASEKHQIEKLKSNVDIVIATPGRLMALMQDGHCNFGKLTHLVLDEADRMLDMGFLPDIQEITASLPKRRQSLLFSATFPQQVERLSKSILKDPQTIEIGERSNPAETVDQYLYPVPQHLKAPLLIHLLEDHQFFSVITFVRTREDADTLTKELRGAGIEAEAIHSDRSQNHRARALRDFKASKLRVLVATDIAARGLDIPNVTHVVNYDFPGQSDDYIHRIGRTGRAGAEGCAITFITDNDGERLKKLERHIGKTLARRTAEGFNYKVPAPEEEKDKRFVKRQPKRHSSDRFENSPRGKAKKTAKKTAKKRTDWRKRK</sequence>
<name>A0AAT9FPQ6_9BACT</name>
<protein>
    <submittedName>
        <fullName evidence="12">ATP-dependent RNA helicase RhlE</fullName>
    </submittedName>
</protein>
<evidence type="ECO:0000259" key="10">
    <source>
        <dbReference type="PROSITE" id="PS51194"/>
    </source>
</evidence>
<dbReference type="CDD" id="cd00268">
    <property type="entry name" value="DEADc"/>
    <property type="match status" value="1"/>
</dbReference>
<dbReference type="PANTHER" id="PTHR47959:SF13">
    <property type="entry name" value="ATP-DEPENDENT RNA HELICASE RHLE"/>
    <property type="match status" value="1"/>
</dbReference>
<keyword evidence="4 7" id="KW-0067">ATP-binding</keyword>
<comment type="similarity">
    <text evidence="5 7">Belongs to the DEAD box helicase family.</text>
</comment>
<keyword evidence="2 7" id="KW-0378">Hydrolase</keyword>
<proteinExistence type="inferred from homology"/>
<evidence type="ECO:0000256" key="7">
    <source>
        <dbReference type="RuleBase" id="RU000492"/>
    </source>
</evidence>
<feature type="compositionally biased region" description="Basic residues" evidence="8">
    <location>
        <begin position="409"/>
        <end position="429"/>
    </location>
</feature>
<dbReference type="Pfam" id="PF00271">
    <property type="entry name" value="Helicase_C"/>
    <property type="match status" value="1"/>
</dbReference>
<dbReference type="PANTHER" id="PTHR47959">
    <property type="entry name" value="ATP-DEPENDENT RNA HELICASE RHLE-RELATED"/>
    <property type="match status" value="1"/>
</dbReference>
<dbReference type="InterPro" id="IPR027417">
    <property type="entry name" value="P-loop_NTPase"/>
</dbReference>
<evidence type="ECO:0000256" key="6">
    <source>
        <dbReference type="PROSITE-ProRule" id="PRU00552"/>
    </source>
</evidence>
<dbReference type="Gene3D" id="3.40.50.300">
    <property type="entry name" value="P-loop containing nucleotide triphosphate hydrolases"/>
    <property type="match status" value="2"/>
</dbReference>
<feature type="short sequence motif" description="Q motif" evidence="6">
    <location>
        <begin position="1"/>
        <end position="29"/>
    </location>
</feature>
<dbReference type="InterPro" id="IPR014001">
    <property type="entry name" value="Helicase_ATP-bd"/>
</dbReference>
<dbReference type="SUPFAM" id="SSF52540">
    <property type="entry name" value="P-loop containing nucleoside triphosphate hydrolases"/>
    <property type="match status" value="1"/>
</dbReference>
<dbReference type="PROSITE" id="PS51192">
    <property type="entry name" value="HELICASE_ATP_BIND_1"/>
    <property type="match status" value="1"/>
</dbReference>
<dbReference type="GO" id="GO:0005829">
    <property type="term" value="C:cytosol"/>
    <property type="evidence" value="ECO:0007669"/>
    <property type="project" value="TreeGrafter"/>
</dbReference>
<dbReference type="PROSITE" id="PS51194">
    <property type="entry name" value="HELICASE_CTER"/>
    <property type="match status" value="1"/>
</dbReference>
<dbReference type="Pfam" id="PF00270">
    <property type="entry name" value="DEAD"/>
    <property type="match status" value="1"/>
</dbReference>
<dbReference type="GO" id="GO:0003724">
    <property type="term" value="F:RNA helicase activity"/>
    <property type="evidence" value="ECO:0007669"/>
    <property type="project" value="InterPro"/>
</dbReference>
<dbReference type="EMBL" id="AP026866">
    <property type="protein sequence ID" value="BDS07973.1"/>
    <property type="molecule type" value="Genomic_DNA"/>
</dbReference>
<dbReference type="InterPro" id="IPR001650">
    <property type="entry name" value="Helicase_C-like"/>
</dbReference>
<gene>
    <name evidence="12" type="primary">rhlE-2_2</name>
    <name evidence="12" type="ORF">NT6N_30130</name>
</gene>
<dbReference type="AlphaFoldDB" id="A0AAT9FPQ6"/>
<feature type="domain" description="Helicase ATP-binding" evidence="9">
    <location>
        <begin position="32"/>
        <end position="207"/>
    </location>
</feature>
<feature type="domain" description="Helicase C-terminal" evidence="10">
    <location>
        <begin position="218"/>
        <end position="383"/>
    </location>
</feature>